<sequence>MEREGGPGRWGSWPYRRDSGRERLIGGEWFGASYVQLVEEFSLVRTHATNTFWASQGMFSRPDLVHVTLDVSVEGWLETTLRRQKERWKDLRASVNIRPTTCLAVCSIELARQDQGQREAPVMEGREWLAAAQRTHLESFSKPEPVFDPGPPLYPTYRPVSTLPWMLSLRCWLLFLLRTWITGTPRPSKDAGLCGWCGWPEYYWDFGGLLYVSPTDFFRRVDEGPEDELAWSTVLVLDYRA</sequence>
<gene>
    <name evidence="1" type="ORF">FA13DRAFT_1719688</name>
</gene>
<keyword evidence="2" id="KW-1185">Reference proteome</keyword>
<evidence type="ECO:0000313" key="1">
    <source>
        <dbReference type="EMBL" id="TEB18657.1"/>
    </source>
</evidence>
<organism evidence="1 2">
    <name type="scientific">Coprinellus micaceus</name>
    <name type="common">Glistening ink-cap mushroom</name>
    <name type="synonym">Coprinus micaceus</name>
    <dbReference type="NCBI Taxonomy" id="71717"/>
    <lineage>
        <taxon>Eukaryota</taxon>
        <taxon>Fungi</taxon>
        <taxon>Dikarya</taxon>
        <taxon>Basidiomycota</taxon>
        <taxon>Agaricomycotina</taxon>
        <taxon>Agaricomycetes</taxon>
        <taxon>Agaricomycetidae</taxon>
        <taxon>Agaricales</taxon>
        <taxon>Agaricineae</taxon>
        <taxon>Psathyrellaceae</taxon>
        <taxon>Coprinellus</taxon>
    </lineage>
</organism>
<dbReference type="Proteomes" id="UP000298030">
    <property type="component" value="Unassembled WGS sequence"/>
</dbReference>
<comment type="caution">
    <text evidence="1">The sequence shown here is derived from an EMBL/GenBank/DDBJ whole genome shotgun (WGS) entry which is preliminary data.</text>
</comment>
<accession>A0A4Y7SCN8</accession>
<evidence type="ECO:0000313" key="2">
    <source>
        <dbReference type="Proteomes" id="UP000298030"/>
    </source>
</evidence>
<dbReference type="EMBL" id="QPFP01000238">
    <property type="protein sequence ID" value="TEB18657.1"/>
    <property type="molecule type" value="Genomic_DNA"/>
</dbReference>
<proteinExistence type="predicted"/>
<dbReference type="AlphaFoldDB" id="A0A4Y7SCN8"/>
<protein>
    <submittedName>
        <fullName evidence="1">Uncharacterized protein</fullName>
    </submittedName>
</protein>
<reference evidence="1 2" key="1">
    <citation type="journal article" date="2019" name="Nat. Ecol. Evol.">
        <title>Megaphylogeny resolves global patterns of mushroom evolution.</title>
        <authorList>
            <person name="Varga T."/>
            <person name="Krizsan K."/>
            <person name="Foldi C."/>
            <person name="Dima B."/>
            <person name="Sanchez-Garcia M."/>
            <person name="Sanchez-Ramirez S."/>
            <person name="Szollosi G.J."/>
            <person name="Szarkandi J.G."/>
            <person name="Papp V."/>
            <person name="Albert L."/>
            <person name="Andreopoulos W."/>
            <person name="Angelini C."/>
            <person name="Antonin V."/>
            <person name="Barry K.W."/>
            <person name="Bougher N.L."/>
            <person name="Buchanan P."/>
            <person name="Buyck B."/>
            <person name="Bense V."/>
            <person name="Catcheside P."/>
            <person name="Chovatia M."/>
            <person name="Cooper J."/>
            <person name="Damon W."/>
            <person name="Desjardin D."/>
            <person name="Finy P."/>
            <person name="Geml J."/>
            <person name="Haridas S."/>
            <person name="Hughes K."/>
            <person name="Justo A."/>
            <person name="Karasinski D."/>
            <person name="Kautmanova I."/>
            <person name="Kiss B."/>
            <person name="Kocsube S."/>
            <person name="Kotiranta H."/>
            <person name="LaButti K.M."/>
            <person name="Lechner B.E."/>
            <person name="Liimatainen K."/>
            <person name="Lipzen A."/>
            <person name="Lukacs Z."/>
            <person name="Mihaltcheva S."/>
            <person name="Morgado L.N."/>
            <person name="Niskanen T."/>
            <person name="Noordeloos M.E."/>
            <person name="Ohm R.A."/>
            <person name="Ortiz-Santana B."/>
            <person name="Ovrebo C."/>
            <person name="Racz N."/>
            <person name="Riley R."/>
            <person name="Savchenko A."/>
            <person name="Shiryaev A."/>
            <person name="Soop K."/>
            <person name="Spirin V."/>
            <person name="Szebenyi C."/>
            <person name="Tomsovsky M."/>
            <person name="Tulloss R.E."/>
            <person name="Uehling J."/>
            <person name="Grigoriev I.V."/>
            <person name="Vagvolgyi C."/>
            <person name="Papp T."/>
            <person name="Martin F.M."/>
            <person name="Miettinen O."/>
            <person name="Hibbett D.S."/>
            <person name="Nagy L.G."/>
        </authorList>
    </citation>
    <scope>NUCLEOTIDE SEQUENCE [LARGE SCALE GENOMIC DNA]</scope>
    <source>
        <strain evidence="1 2">FP101781</strain>
    </source>
</reference>
<name>A0A4Y7SCN8_COPMI</name>